<gene>
    <name evidence="2" type="ORF">FISHEDRAFT_48875</name>
</gene>
<dbReference type="Proteomes" id="UP000054144">
    <property type="component" value="Unassembled WGS sequence"/>
</dbReference>
<protein>
    <recommendedName>
        <fullName evidence="4">SAM domain-containing protein</fullName>
    </recommendedName>
</protein>
<evidence type="ECO:0000313" key="2">
    <source>
        <dbReference type="EMBL" id="KIY45526.1"/>
    </source>
</evidence>
<feature type="region of interest" description="Disordered" evidence="1">
    <location>
        <begin position="96"/>
        <end position="155"/>
    </location>
</feature>
<organism evidence="2 3">
    <name type="scientific">Fistulina hepatica ATCC 64428</name>
    <dbReference type="NCBI Taxonomy" id="1128425"/>
    <lineage>
        <taxon>Eukaryota</taxon>
        <taxon>Fungi</taxon>
        <taxon>Dikarya</taxon>
        <taxon>Basidiomycota</taxon>
        <taxon>Agaricomycotina</taxon>
        <taxon>Agaricomycetes</taxon>
        <taxon>Agaricomycetidae</taxon>
        <taxon>Agaricales</taxon>
        <taxon>Fistulinaceae</taxon>
        <taxon>Fistulina</taxon>
    </lineage>
</organism>
<accession>A0A0D7A6I7</accession>
<feature type="non-terminal residue" evidence="2">
    <location>
        <position position="1"/>
    </location>
</feature>
<sequence length="378" mass="42040">EKQSFEVTYIVSMYTRKELKKPKSQITPSATSILKLNHDEPYDTFKAQLLVKIDEHLAPAKLAYENYTVTFTVPRYSKMSLTLGTDDSMYKHLTENAEKPRATGQMNSKAVKRKHHGSASGSDADDDSSDDNSKKTKKKKKKTEAPKENKILPANSRVNDQIGLLRTRWACPLPESRCASDYCFIAPEKASHYHLNFAQLEAWAQAILKGPQHATILTPPNHKLFADIYADKLDTSSTAPTLIQQRLAAFNSKNQAAAATSPIINNHITLPEGLFASVINQPSAAAAVPCTITGATDDQENLIPRGRHLGEKLPIHTFCEKYMLGADILSTFEKHKFTNTNAFRRLRVSDLKDMGLARGEVCDFMDAVEEWAVATTES</sequence>
<dbReference type="EMBL" id="KN882047">
    <property type="protein sequence ID" value="KIY45526.1"/>
    <property type="molecule type" value="Genomic_DNA"/>
</dbReference>
<evidence type="ECO:0000313" key="3">
    <source>
        <dbReference type="Proteomes" id="UP000054144"/>
    </source>
</evidence>
<reference evidence="2 3" key="1">
    <citation type="journal article" date="2015" name="Fungal Genet. Biol.">
        <title>Evolution of novel wood decay mechanisms in Agaricales revealed by the genome sequences of Fistulina hepatica and Cylindrobasidium torrendii.</title>
        <authorList>
            <person name="Floudas D."/>
            <person name="Held B.W."/>
            <person name="Riley R."/>
            <person name="Nagy L.G."/>
            <person name="Koehler G."/>
            <person name="Ransdell A.S."/>
            <person name="Younus H."/>
            <person name="Chow J."/>
            <person name="Chiniquy J."/>
            <person name="Lipzen A."/>
            <person name="Tritt A."/>
            <person name="Sun H."/>
            <person name="Haridas S."/>
            <person name="LaButti K."/>
            <person name="Ohm R.A."/>
            <person name="Kues U."/>
            <person name="Blanchette R.A."/>
            <person name="Grigoriev I.V."/>
            <person name="Minto R.E."/>
            <person name="Hibbett D.S."/>
        </authorList>
    </citation>
    <scope>NUCLEOTIDE SEQUENCE [LARGE SCALE GENOMIC DNA]</scope>
    <source>
        <strain evidence="2 3">ATCC 64428</strain>
    </source>
</reference>
<dbReference type="OrthoDB" id="3063862at2759"/>
<proteinExistence type="predicted"/>
<evidence type="ECO:0000256" key="1">
    <source>
        <dbReference type="SAM" id="MobiDB-lite"/>
    </source>
</evidence>
<name>A0A0D7A6I7_9AGAR</name>
<keyword evidence="3" id="KW-1185">Reference proteome</keyword>
<evidence type="ECO:0008006" key="4">
    <source>
        <dbReference type="Google" id="ProtNLM"/>
    </source>
</evidence>
<dbReference type="AlphaFoldDB" id="A0A0D7A6I7"/>